<feature type="transmembrane region" description="Helical" evidence="7">
    <location>
        <begin position="141"/>
        <end position="162"/>
    </location>
</feature>
<protein>
    <submittedName>
        <fullName evidence="9">Sugar ABC transporter permease</fullName>
    </submittedName>
</protein>
<evidence type="ECO:0000259" key="8">
    <source>
        <dbReference type="PROSITE" id="PS50928"/>
    </source>
</evidence>
<keyword evidence="4 7" id="KW-0812">Transmembrane</keyword>
<dbReference type="GO" id="GO:0055085">
    <property type="term" value="P:transmembrane transport"/>
    <property type="evidence" value="ECO:0007669"/>
    <property type="project" value="InterPro"/>
</dbReference>
<dbReference type="SUPFAM" id="SSF161098">
    <property type="entry name" value="MetI-like"/>
    <property type="match status" value="1"/>
</dbReference>
<gene>
    <name evidence="9" type="ORF">GCM10010911_44450</name>
</gene>
<dbReference type="CDD" id="cd06261">
    <property type="entry name" value="TM_PBP2"/>
    <property type="match status" value="1"/>
</dbReference>
<comment type="similarity">
    <text evidence="7">Belongs to the binding-protein-dependent transport system permease family.</text>
</comment>
<feature type="domain" description="ABC transmembrane type-1" evidence="8">
    <location>
        <begin position="74"/>
        <end position="277"/>
    </location>
</feature>
<dbReference type="InterPro" id="IPR000515">
    <property type="entry name" value="MetI-like"/>
</dbReference>
<feature type="transmembrane region" description="Helical" evidence="7">
    <location>
        <begin position="259"/>
        <end position="280"/>
    </location>
</feature>
<feature type="transmembrane region" description="Helical" evidence="7">
    <location>
        <begin position="111"/>
        <end position="135"/>
    </location>
</feature>
<dbReference type="Gene3D" id="1.10.3720.10">
    <property type="entry name" value="MetI-like"/>
    <property type="match status" value="1"/>
</dbReference>
<feature type="transmembrane region" description="Helical" evidence="7">
    <location>
        <begin position="183"/>
        <end position="208"/>
    </location>
</feature>
<evidence type="ECO:0000313" key="10">
    <source>
        <dbReference type="Proteomes" id="UP000612456"/>
    </source>
</evidence>
<evidence type="ECO:0000313" key="9">
    <source>
        <dbReference type="EMBL" id="GGD81442.1"/>
    </source>
</evidence>
<keyword evidence="2 7" id="KW-0813">Transport</keyword>
<evidence type="ECO:0000256" key="7">
    <source>
        <dbReference type="RuleBase" id="RU363032"/>
    </source>
</evidence>
<evidence type="ECO:0000256" key="2">
    <source>
        <dbReference type="ARBA" id="ARBA00022448"/>
    </source>
</evidence>
<proteinExistence type="inferred from homology"/>
<dbReference type="PANTHER" id="PTHR43744:SF9">
    <property type="entry name" value="POLYGALACTURONAN_RHAMNOGALACTURONAN TRANSPORT SYSTEM PERMEASE PROTEIN YTCP"/>
    <property type="match status" value="1"/>
</dbReference>
<keyword evidence="6 7" id="KW-0472">Membrane</keyword>
<organism evidence="9 10">
    <name type="scientific">Paenibacillus nasutitermitis</name>
    <dbReference type="NCBI Taxonomy" id="1652958"/>
    <lineage>
        <taxon>Bacteria</taxon>
        <taxon>Bacillati</taxon>
        <taxon>Bacillota</taxon>
        <taxon>Bacilli</taxon>
        <taxon>Bacillales</taxon>
        <taxon>Paenibacillaceae</taxon>
        <taxon>Paenibacillus</taxon>
    </lineage>
</organism>
<evidence type="ECO:0000256" key="3">
    <source>
        <dbReference type="ARBA" id="ARBA00022475"/>
    </source>
</evidence>
<dbReference type="Proteomes" id="UP000612456">
    <property type="component" value="Unassembled WGS sequence"/>
</dbReference>
<comment type="caution">
    <text evidence="9">The sequence shown here is derived from an EMBL/GenBank/DDBJ whole genome shotgun (WGS) entry which is preliminary data.</text>
</comment>
<dbReference type="InterPro" id="IPR035906">
    <property type="entry name" value="MetI-like_sf"/>
</dbReference>
<dbReference type="EMBL" id="BMHP01000003">
    <property type="protein sequence ID" value="GGD81442.1"/>
    <property type="molecule type" value="Genomic_DNA"/>
</dbReference>
<name>A0A916Z8U3_9BACL</name>
<feature type="transmembrane region" description="Helical" evidence="7">
    <location>
        <begin position="71"/>
        <end position="99"/>
    </location>
</feature>
<evidence type="ECO:0000256" key="1">
    <source>
        <dbReference type="ARBA" id="ARBA00004651"/>
    </source>
</evidence>
<sequence length="295" mass="33136">MQNTAGAKSAQFMINLFFLLLSAAIVIPLLLVISISISEENSLITEGYRLIPSHINFSAYEMILKSPGQLLHAYGVTILVTVVGSIAGLLLTSMVAYSISRADYSYRRATTLYVFFTMLFSGGLVPFYILVTQYLGLKDSIWALIIPYLINPFYVLIMKGFMEKLPGEIYESAKMDGASEYRIFFKIVLPLSTPALATVGLFISFAYWNDWWLGLLFIDDQKLVPLQLLLYRIMNTIDYLSNNLDRVNVQVDMTQFPKLSARMAMAVLAAGPMMFVFPFFQRYFVSGLTVGSVKG</sequence>
<comment type="subcellular location">
    <subcellularLocation>
        <location evidence="1 7">Cell membrane</location>
        <topology evidence="1 7">Multi-pass membrane protein</topology>
    </subcellularLocation>
</comment>
<keyword evidence="10" id="KW-1185">Reference proteome</keyword>
<dbReference type="RefSeq" id="WP_188995021.1">
    <property type="nucleotide sequence ID" value="NZ_BMHP01000003.1"/>
</dbReference>
<keyword evidence="5 7" id="KW-1133">Transmembrane helix</keyword>
<keyword evidence="3" id="KW-1003">Cell membrane</keyword>
<feature type="transmembrane region" description="Helical" evidence="7">
    <location>
        <begin position="12"/>
        <end position="37"/>
    </location>
</feature>
<dbReference type="PANTHER" id="PTHR43744">
    <property type="entry name" value="ABC TRANSPORTER PERMEASE PROTEIN MG189-RELATED-RELATED"/>
    <property type="match status" value="1"/>
</dbReference>
<evidence type="ECO:0000256" key="6">
    <source>
        <dbReference type="ARBA" id="ARBA00023136"/>
    </source>
</evidence>
<dbReference type="Pfam" id="PF00528">
    <property type="entry name" value="BPD_transp_1"/>
    <property type="match status" value="1"/>
</dbReference>
<dbReference type="GO" id="GO:0005886">
    <property type="term" value="C:plasma membrane"/>
    <property type="evidence" value="ECO:0007669"/>
    <property type="project" value="UniProtKB-SubCell"/>
</dbReference>
<accession>A0A916Z8U3</accession>
<dbReference type="PROSITE" id="PS50928">
    <property type="entry name" value="ABC_TM1"/>
    <property type="match status" value="1"/>
</dbReference>
<evidence type="ECO:0000256" key="5">
    <source>
        <dbReference type="ARBA" id="ARBA00022989"/>
    </source>
</evidence>
<dbReference type="AlphaFoldDB" id="A0A916Z8U3"/>
<reference evidence="9" key="2">
    <citation type="submission" date="2020-09" db="EMBL/GenBank/DDBJ databases">
        <authorList>
            <person name="Sun Q."/>
            <person name="Zhou Y."/>
        </authorList>
    </citation>
    <scope>NUCLEOTIDE SEQUENCE</scope>
    <source>
        <strain evidence="9">CGMCC 1.15178</strain>
    </source>
</reference>
<reference evidence="9" key="1">
    <citation type="journal article" date="2014" name="Int. J. Syst. Evol. Microbiol.">
        <title>Complete genome sequence of Corynebacterium casei LMG S-19264T (=DSM 44701T), isolated from a smear-ripened cheese.</title>
        <authorList>
            <consortium name="US DOE Joint Genome Institute (JGI-PGF)"/>
            <person name="Walter F."/>
            <person name="Albersmeier A."/>
            <person name="Kalinowski J."/>
            <person name="Ruckert C."/>
        </authorList>
    </citation>
    <scope>NUCLEOTIDE SEQUENCE</scope>
    <source>
        <strain evidence="9">CGMCC 1.15178</strain>
    </source>
</reference>
<evidence type="ECO:0000256" key="4">
    <source>
        <dbReference type="ARBA" id="ARBA00022692"/>
    </source>
</evidence>